<evidence type="ECO:0000313" key="1">
    <source>
        <dbReference type="EMBL" id="KAA5543752.1"/>
    </source>
</evidence>
<gene>
    <name evidence="1" type="ORF">FYK55_11235</name>
</gene>
<accession>A0A5M6DBQ6</accession>
<dbReference type="RefSeq" id="WP_150076504.1">
    <property type="nucleotide sequence ID" value="NZ_VWOX01000005.1"/>
</dbReference>
<keyword evidence="2" id="KW-1185">Reference proteome</keyword>
<sequence length="113" mass="12748">MNTLPRHRVLALLAECTGDEIWSVAHCRSRRIPEPWIEELADAYESGFQSDRETIYTDVGMTNQYHGIRDVDLAVQLARSMGIQVDDHALARLGRNRLVQAIKEAVMNGDDAL</sequence>
<reference evidence="1 2" key="1">
    <citation type="submission" date="2019-08" db="EMBL/GenBank/DDBJ databases">
        <authorList>
            <person name="Dhanesh K."/>
            <person name="Kumar G."/>
            <person name="Sasikala C."/>
            <person name="Venkata Ramana C."/>
        </authorList>
    </citation>
    <scope>NUCLEOTIDE SEQUENCE [LARGE SCALE GENOMIC DNA]</scope>
    <source>
        <strain evidence="1 2">JC645</strain>
    </source>
</reference>
<name>A0A5M6DBQ6_9BACT</name>
<dbReference type="EMBL" id="VWOX01000005">
    <property type="protein sequence ID" value="KAA5543752.1"/>
    <property type="molecule type" value="Genomic_DNA"/>
</dbReference>
<evidence type="ECO:0000313" key="2">
    <source>
        <dbReference type="Proteomes" id="UP000324479"/>
    </source>
</evidence>
<comment type="caution">
    <text evidence="1">The sequence shown here is derived from an EMBL/GenBank/DDBJ whole genome shotgun (WGS) entry which is preliminary data.</text>
</comment>
<proteinExistence type="predicted"/>
<dbReference type="Proteomes" id="UP000324479">
    <property type="component" value="Unassembled WGS sequence"/>
</dbReference>
<dbReference type="AlphaFoldDB" id="A0A5M6DBQ6"/>
<protein>
    <submittedName>
        <fullName evidence="1">Uncharacterized protein</fullName>
    </submittedName>
</protein>
<organism evidence="1 2">
    <name type="scientific">Roseiconus nitratireducens</name>
    <dbReference type="NCBI Taxonomy" id="2605748"/>
    <lineage>
        <taxon>Bacteria</taxon>
        <taxon>Pseudomonadati</taxon>
        <taxon>Planctomycetota</taxon>
        <taxon>Planctomycetia</taxon>
        <taxon>Pirellulales</taxon>
        <taxon>Pirellulaceae</taxon>
        <taxon>Roseiconus</taxon>
    </lineage>
</organism>